<feature type="transmembrane region" description="Helical" evidence="2">
    <location>
        <begin position="177"/>
        <end position="199"/>
    </location>
</feature>
<feature type="transmembrane region" description="Helical" evidence="2">
    <location>
        <begin position="93"/>
        <end position="111"/>
    </location>
</feature>
<feature type="transmembrane region" description="Helical" evidence="2">
    <location>
        <begin position="144"/>
        <end position="165"/>
    </location>
</feature>
<dbReference type="RefSeq" id="WP_315734440.1">
    <property type="nucleotide sequence ID" value="NZ_JAVYII010000007.1"/>
</dbReference>
<evidence type="ECO:0000313" key="4">
    <source>
        <dbReference type="EMBL" id="MDT9594558.1"/>
    </source>
</evidence>
<dbReference type="Proteomes" id="UP001268542">
    <property type="component" value="Unassembled WGS sequence"/>
</dbReference>
<dbReference type="InterPro" id="IPR050879">
    <property type="entry name" value="Acyltransferase_3"/>
</dbReference>
<dbReference type="Pfam" id="PF01757">
    <property type="entry name" value="Acyl_transf_3"/>
    <property type="match status" value="1"/>
</dbReference>
<feature type="transmembrane region" description="Helical" evidence="2">
    <location>
        <begin position="252"/>
        <end position="271"/>
    </location>
</feature>
<name>A0ABU3PZ84_9ACTN</name>
<keyword evidence="5" id="KW-1185">Reference proteome</keyword>
<reference evidence="4 5" key="1">
    <citation type="submission" date="2023-08" db="EMBL/GenBank/DDBJ databases">
        <title>Nocardioides seae sp. nov., a bacterium isolated from a soil.</title>
        <authorList>
            <person name="Wang X."/>
        </authorList>
    </citation>
    <scope>NUCLEOTIDE SEQUENCE [LARGE SCALE GENOMIC DNA]</scope>
    <source>
        <strain evidence="4 5">YZH12</strain>
    </source>
</reference>
<feature type="transmembrane region" description="Helical" evidence="2">
    <location>
        <begin position="323"/>
        <end position="348"/>
    </location>
</feature>
<dbReference type="GO" id="GO:0016746">
    <property type="term" value="F:acyltransferase activity"/>
    <property type="evidence" value="ECO:0007669"/>
    <property type="project" value="UniProtKB-KW"/>
</dbReference>
<dbReference type="EMBL" id="JAVYII010000007">
    <property type="protein sequence ID" value="MDT9594558.1"/>
    <property type="molecule type" value="Genomic_DNA"/>
</dbReference>
<feature type="transmembrane region" description="Helical" evidence="2">
    <location>
        <begin position="211"/>
        <end position="231"/>
    </location>
</feature>
<evidence type="ECO:0000256" key="2">
    <source>
        <dbReference type="SAM" id="Phobius"/>
    </source>
</evidence>
<comment type="caution">
    <text evidence="4">The sequence shown here is derived from an EMBL/GenBank/DDBJ whole genome shotgun (WGS) entry which is preliminary data.</text>
</comment>
<evidence type="ECO:0000313" key="5">
    <source>
        <dbReference type="Proteomes" id="UP001268542"/>
    </source>
</evidence>
<feature type="transmembrane region" description="Helical" evidence="2">
    <location>
        <begin position="55"/>
        <end position="73"/>
    </location>
</feature>
<sequence length="417" mass="44447">MTVTPPEPARAWFPVLDTLRAVGALAVLTTHVAYGTTAYTVPSGYLGVLLARLDVGVALFFVLSGFLLARPYLASAAEGRPAPATGVYARRRFLRVVPLALLTVVVALVFLEDNRHLSWLDRVAALTLTSSYATPSYPAGITHFWSLAVEVVFYVALPALMVLVVGRRSRRLRADRLVGLLVVGAAVSVLWFGLAVPAVEAAGAIGSPTTWPFGYALWFAVGIALAGLFELDRVRRGGWPAVLLRRLARQPGVCWAVAGGLLLLMATPIAGPATLAPVTPTAHVIKVVVYAVVAGLVVLTGVFPSSPRYTTVLTHRAGRRLGIVSYGIFCLHLPVLHLVLWATGWGVFNGRFTLTWLMTVAVTLVVAELAYRWVEEPAQRLGRRREDRFTAPGTPGTPGAPGSGSGAARPASAPRRG</sequence>
<feature type="domain" description="Acyltransferase 3" evidence="3">
    <location>
        <begin position="16"/>
        <end position="365"/>
    </location>
</feature>
<keyword evidence="4" id="KW-0808">Transferase</keyword>
<evidence type="ECO:0000256" key="1">
    <source>
        <dbReference type="SAM" id="MobiDB-lite"/>
    </source>
</evidence>
<keyword evidence="2" id="KW-0812">Transmembrane</keyword>
<dbReference type="InterPro" id="IPR002656">
    <property type="entry name" value="Acyl_transf_3_dom"/>
</dbReference>
<gene>
    <name evidence="4" type="ORF">RDV89_15850</name>
</gene>
<keyword evidence="2" id="KW-0472">Membrane</keyword>
<protein>
    <submittedName>
        <fullName evidence="4">Acyltransferase</fullName>
        <ecNumber evidence="4">2.3.-.-</ecNumber>
    </submittedName>
</protein>
<feature type="region of interest" description="Disordered" evidence="1">
    <location>
        <begin position="382"/>
        <end position="417"/>
    </location>
</feature>
<keyword evidence="4" id="KW-0012">Acyltransferase</keyword>
<accession>A0ABU3PZ84</accession>
<evidence type="ECO:0000259" key="3">
    <source>
        <dbReference type="Pfam" id="PF01757"/>
    </source>
</evidence>
<dbReference type="PANTHER" id="PTHR23028:SF53">
    <property type="entry name" value="ACYL_TRANSF_3 DOMAIN-CONTAINING PROTEIN"/>
    <property type="match status" value="1"/>
</dbReference>
<proteinExistence type="predicted"/>
<feature type="transmembrane region" description="Helical" evidence="2">
    <location>
        <begin position="354"/>
        <end position="374"/>
    </location>
</feature>
<dbReference type="PANTHER" id="PTHR23028">
    <property type="entry name" value="ACETYLTRANSFERASE"/>
    <property type="match status" value="1"/>
</dbReference>
<organism evidence="4 5">
    <name type="scientific">Nocardioides imazamoxiresistens</name>
    <dbReference type="NCBI Taxonomy" id="3231893"/>
    <lineage>
        <taxon>Bacteria</taxon>
        <taxon>Bacillati</taxon>
        <taxon>Actinomycetota</taxon>
        <taxon>Actinomycetes</taxon>
        <taxon>Propionibacteriales</taxon>
        <taxon>Nocardioidaceae</taxon>
        <taxon>Nocardioides</taxon>
    </lineage>
</organism>
<feature type="transmembrane region" description="Helical" evidence="2">
    <location>
        <begin position="283"/>
        <end position="303"/>
    </location>
</feature>
<dbReference type="EC" id="2.3.-.-" evidence="4"/>
<feature type="compositionally biased region" description="Low complexity" evidence="1">
    <location>
        <begin position="406"/>
        <end position="417"/>
    </location>
</feature>
<keyword evidence="2" id="KW-1133">Transmembrane helix</keyword>